<protein>
    <recommendedName>
        <fullName evidence="4">Flagellar assembly factor FliW</fullName>
    </recommendedName>
</protein>
<keyword evidence="1 4" id="KW-0963">Cytoplasm</keyword>
<evidence type="ECO:0000313" key="5">
    <source>
        <dbReference type="EMBL" id="MRX72189.1"/>
    </source>
</evidence>
<keyword evidence="5" id="KW-0969">Cilium</keyword>
<accession>A0A7X2IYW7</accession>
<dbReference type="AlphaFoldDB" id="A0A7X2IYW7"/>
<dbReference type="SUPFAM" id="SSF141457">
    <property type="entry name" value="BH3618-like"/>
    <property type="match status" value="1"/>
</dbReference>
<comment type="function">
    <text evidence="4">Acts as an anti-CsrA protein, binds CsrA and prevents it from repressing translation of its target genes, one of which is flagellin. Binds to flagellin and participates in the assembly of the flagellum.</text>
</comment>
<dbReference type="GO" id="GO:0006417">
    <property type="term" value="P:regulation of translation"/>
    <property type="evidence" value="ECO:0007669"/>
    <property type="project" value="UniProtKB-KW"/>
</dbReference>
<proteinExistence type="inferred from homology"/>
<sequence>MLIQTKYHGELNIEEQEVLRFETGIPGFLEEKAFALLSLDENLWILQSITTPQLAFVVTNPFLFFKGYEFQLSEQVKELLNIQSEEEVSVLSILTVAEHFQNSTANLQAPIIVNMRTKDAKQVILTDTNYQTKHVLAG</sequence>
<dbReference type="InterPro" id="IPR003775">
    <property type="entry name" value="Flagellar_assembly_factor_FliW"/>
</dbReference>
<keyword evidence="4" id="KW-0143">Chaperone</keyword>
<comment type="subunit">
    <text evidence="4">Interacts with translational regulator CsrA and flagellin(s).</text>
</comment>
<dbReference type="Gene3D" id="2.30.290.10">
    <property type="entry name" value="BH3618-like"/>
    <property type="match status" value="1"/>
</dbReference>
<dbReference type="PANTHER" id="PTHR39190:SF1">
    <property type="entry name" value="FLAGELLAR ASSEMBLY FACTOR FLIW"/>
    <property type="match status" value="1"/>
</dbReference>
<evidence type="ECO:0000256" key="2">
    <source>
        <dbReference type="ARBA" id="ARBA00022795"/>
    </source>
</evidence>
<dbReference type="InterPro" id="IPR024046">
    <property type="entry name" value="Flagellar_assmbl_FliW_dom_sf"/>
</dbReference>
<reference evidence="5 6" key="1">
    <citation type="submission" date="2019-11" db="EMBL/GenBank/DDBJ databases">
        <title>Bacillus lacus genome.</title>
        <authorList>
            <person name="Allen C.J."/>
            <person name="Newman J.D."/>
        </authorList>
    </citation>
    <scope>NUCLEOTIDE SEQUENCE [LARGE SCALE GENOMIC DNA]</scope>
    <source>
        <strain evidence="5 6">KCTC 33946</strain>
    </source>
</reference>
<dbReference type="OrthoDB" id="9801235at2"/>
<dbReference type="RefSeq" id="WP_154307328.1">
    <property type="nucleotide sequence ID" value="NZ_WKKI01000012.1"/>
</dbReference>
<dbReference type="Proteomes" id="UP000448867">
    <property type="component" value="Unassembled WGS sequence"/>
</dbReference>
<evidence type="ECO:0000313" key="6">
    <source>
        <dbReference type="Proteomes" id="UP000448867"/>
    </source>
</evidence>
<dbReference type="EMBL" id="WKKI01000012">
    <property type="protein sequence ID" value="MRX72189.1"/>
    <property type="molecule type" value="Genomic_DNA"/>
</dbReference>
<keyword evidence="3 4" id="KW-0810">Translation regulation</keyword>
<evidence type="ECO:0000256" key="4">
    <source>
        <dbReference type="HAMAP-Rule" id="MF_01185"/>
    </source>
</evidence>
<evidence type="ECO:0000256" key="1">
    <source>
        <dbReference type="ARBA" id="ARBA00022490"/>
    </source>
</evidence>
<gene>
    <name evidence="4" type="primary">fliW</name>
    <name evidence="5" type="ORF">GJU40_08495</name>
</gene>
<dbReference type="GO" id="GO:0044780">
    <property type="term" value="P:bacterial-type flagellum assembly"/>
    <property type="evidence" value="ECO:0007669"/>
    <property type="project" value="UniProtKB-UniRule"/>
</dbReference>
<comment type="caution">
    <text evidence="5">The sequence shown here is derived from an EMBL/GenBank/DDBJ whole genome shotgun (WGS) entry which is preliminary data.</text>
</comment>
<keyword evidence="5" id="KW-0282">Flagellum</keyword>
<keyword evidence="6" id="KW-1185">Reference proteome</keyword>
<comment type="similarity">
    <text evidence="4">Belongs to the FliW family.</text>
</comment>
<organism evidence="5 6">
    <name type="scientific">Metabacillus lacus</name>
    <dbReference type="NCBI Taxonomy" id="1983721"/>
    <lineage>
        <taxon>Bacteria</taxon>
        <taxon>Bacillati</taxon>
        <taxon>Bacillota</taxon>
        <taxon>Bacilli</taxon>
        <taxon>Bacillales</taxon>
        <taxon>Bacillaceae</taxon>
        <taxon>Metabacillus</taxon>
    </lineage>
</organism>
<evidence type="ECO:0000256" key="3">
    <source>
        <dbReference type="ARBA" id="ARBA00022845"/>
    </source>
</evidence>
<name>A0A7X2IYW7_9BACI</name>
<dbReference type="HAMAP" id="MF_01185">
    <property type="entry name" value="FliW"/>
    <property type="match status" value="1"/>
</dbReference>
<dbReference type="Pfam" id="PF02623">
    <property type="entry name" value="FliW"/>
    <property type="match status" value="1"/>
</dbReference>
<dbReference type="GO" id="GO:0005737">
    <property type="term" value="C:cytoplasm"/>
    <property type="evidence" value="ECO:0007669"/>
    <property type="project" value="UniProtKB-SubCell"/>
</dbReference>
<dbReference type="PANTHER" id="PTHR39190">
    <property type="entry name" value="FLAGELLAR ASSEMBLY FACTOR FLIW"/>
    <property type="match status" value="1"/>
</dbReference>
<keyword evidence="2 4" id="KW-1005">Bacterial flagellum biogenesis</keyword>
<comment type="subcellular location">
    <subcellularLocation>
        <location evidence="4">Cytoplasm</location>
    </subcellularLocation>
</comment>
<keyword evidence="5" id="KW-0966">Cell projection</keyword>
<dbReference type="NCBIfam" id="NF009793">
    <property type="entry name" value="PRK13285.1-1"/>
    <property type="match status" value="1"/>
</dbReference>